<comment type="subcellular location">
    <subcellularLocation>
        <location evidence="1">Cytoplasm</location>
        <location evidence="1">Cytoskeleton</location>
        <location evidence="1">Microtubule organizing center</location>
        <location evidence="1">Centrosome</location>
        <location evidence="1">Centriole</location>
    </subcellularLocation>
</comment>
<dbReference type="PANTHER" id="PTHR10331">
    <property type="entry name" value="T COMPLEX PROTEIN 10"/>
    <property type="match status" value="1"/>
</dbReference>
<dbReference type="InterPro" id="IPR047002">
    <property type="entry name" value="Tcp10_C_sf"/>
</dbReference>
<feature type="domain" description="Centromere protein J C-terminal" evidence="13">
    <location>
        <begin position="1087"/>
        <end position="1121"/>
    </location>
</feature>
<feature type="region of interest" description="Disordered" evidence="12">
    <location>
        <begin position="54"/>
        <end position="89"/>
    </location>
</feature>
<sequence>MKMATSADLNWEENLMAHWMANSSRAGVILNPAFPTLKAARAIGIENTLSSSLHSSSSTSLSEDSLPSGQASGQALDLSSPCAEKSDTSKGLFLPSLAKKEQVLLGKDAAAQRKAQQTDVECDKCHNLDEDCNTELLLQKLEQLKGLQQYKQEQLRRQQMGQIQRLLEEQQKLLSMVSEQQIAQIIIRNSCITFRSGDTCSFILLCFTRFDSEICVPSNRPIPATIQERTQTFEEFLEEQIQLEEQRLSQKDVKDAGKPTFQKPVTKKPFLKRGEGLARFTNPKSKVSKQKESKVALHPDASEVKNAVKAEKPQLNRKMALSNKDYISDNFVSKNGNQNTKTKKACVLPARKTTVLRNCTGKGTPFSTKQNPSERKPGELKNSIRSGTSGGREKNKENLMALSKLDEIDTKLPEQKYEQPTELNKCLRNSSEKDSELSFEVSFQKKLENWETEKEKEKNELDEFLFLEQVADEISFASNSSLVITILDQGQQISTGRRLSSTPVKSRHRQNDVLDITEVNSRNGEQCISQEANNERDSSTAIATQAPGVLKDNQNKTIIKMLPAIPTAEFQDFGNTEWDEDKSNESSDTTSDEEFEITIKPVSERAQKLALNTKGGSPEGQVKGRSREASPGLLDRDFSSNLPSEMSKPALSPGVSCANESQVDFDDETSWSDFEENESQRTQVPNTEGVNQVLLSPDCSGKSETFCPDKVIKRKVALMKKGDATPKQSVTDTEEATPPVADLMLKFFPSLRPKEKSDAPQRQEAKPSRAQEELGGDTVRSQLLREKLVELETEIERFRAENASLIKLREERENALESLRKEIADFEKQKTKELVQIEEFKKEETRKLQKERRVFEKYAQAARAIPDKKERDEIQALKQQMATLQEDLKRRETKWSATHSRLRDQIETLTSENMQLREEIKIMERFRLEAWKRKETSTNKKTDGSGSSKKAEVTVRFFGNGTVEPLSAVILDSSDSAEVEREANYPDGKVEKFFKNGAHLIIFPNGTRKEVSCDGKITTVTFFNGDVKQILEDQRVIYYYADANTTHTTYPTGLEVLHFSNGQIEKHFPDGRKEIVFPDQTIKNVFTDGREVNIFPDGTIVHIQTDGSKIIEFCNGQQEVHTAHFKRREYPDGTIKTVYADGRQETQYASGRIRVKNKDGDIIMDTLP</sequence>
<evidence type="ECO:0000256" key="8">
    <source>
        <dbReference type="ARBA" id="ARBA00069791"/>
    </source>
</evidence>
<dbReference type="Ensembl" id="ENSVKKT00000010524.1">
    <property type="protein sequence ID" value="ENSVKKP00000010271.1"/>
    <property type="gene ID" value="ENSVKKG00000007223.1"/>
</dbReference>
<reference evidence="15" key="1">
    <citation type="submission" date="2025-08" db="UniProtKB">
        <authorList>
            <consortium name="Ensembl"/>
        </authorList>
    </citation>
    <scope>IDENTIFICATION</scope>
</reference>
<dbReference type="PANTHER" id="PTHR10331:SF23">
    <property type="entry name" value="CENTROMERE PROTEIN J"/>
    <property type="match status" value="1"/>
</dbReference>
<evidence type="ECO:0000256" key="10">
    <source>
        <dbReference type="ARBA" id="ARBA00083148"/>
    </source>
</evidence>
<feature type="region of interest" description="Disordered" evidence="12">
    <location>
        <begin position="575"/>
        <end position="687"/>
    </location>
</feature>
<evidence type="ECO:0000256" key="1">
    <source>
        <dbReference type="ARBA" id="ARBA00004114"/>
    </source>
</evidence>
<feature type="coiled-coil region" evidence="11">
    <location>
        <begin position="440"/>
        <end position="467"/>
    </location>
</feature>
<keyword evidence="16" id="KW-1185">Reference proteome</keyword>
<keyword evidence="11" id="KW-0175">Coiled coil</keyword>
<dbReference type="AlphaFoldDB" id="A0A8D2KV29"/>
<dbReference type="InterPro" id="IPR026581">
    <property type="entry name" value="TCP10L/CENPJ"/>
</dbReference>
<dbReference type="Proteomes" id="UP000694545">
    <property type="component" value="Unplaced"/>
</dbReference>
<feature type="compositionally biased region" description="Low complexity" evidence="12">
    <location>
        <begin position="54"/>
        <end position="68"/>
    </location>
</feature>
<protein>
    <recommendedName>
        <fullName evidence="8">Centrosomal P4.1-associated protein</fullName>
    </recommendedName>
    <alternativeName>
        <fullName evidence="9">Centromere protein J</fullName>
    </alternativeName>
    <alternativeName>
        <fullName evidence="10">Centrosome assembly and centriole elongation protein</fullName>
    </alternativeName>
</protein>
<keyword evidence="3" id="KW-0963">Cytoplasm</keyword>
<dbReference type="GO" id="GO:0005874">
    <property type="term" value="C:microtubule"/>
    <property type="evidence" value="ECO:0007669"/>
    <property type="project" value="UniProtKB-KW"/>
</dbReference>
<evidence type="ECO:0000256" key="4">
    <source>
        <dbReference type="ARBA" id="ARBA00022553"/>
    </source>
</evidence>
<feature type="region of interest" description="Disordered" evidence="12">
    <location>
        <begin position="358"/>
        <end position="397"/>
    </location>
</feature>
<dbReference type="InterPro" id="IPR009852">
    <property type="entry name" value="CENPJ_C_dom"/>
</dbReference>
<evidence type="ECO:0000256" key="2">
    <source>
        <dbReference type="ARBA" id="ARBA00005627"/>
    </source>
</evidence>
<dbReference type="GO" id="GO:0005814">
    <property type="term" value="C:centriole"/>
    <property type="evidence" value="ECO:0007669"/>
    <property type="project" value="UniProtKB-SubCell"/>
</dbReference>
<feature type="domain" description="Centromere protein J C-terminal" evidence="13">
    <location>
        <begin position="984"/>
        <end position="1011"/>
    </location>
</feature>
<feature type="domain" description="CENPJ tubulin-binding region" evidence="14">
    <location>
        <begin position="217"/>
        <end position="282"/>
    </location>
</feature>
<reference evidence="15" key="2">
    <citation type="submission" date="2025-09" db="UniProtKB">
        <authorList>
            <consortium name="Ensembl"/>
        </authorList>
    </citation>
    <scope>IDENTIFICATION</scope>
</reference>
<dbReference type="GO" id="GO:0015631">
    <property type="term" value="F:tubulin binding"/>
    <property type="evidence" value="ECO:0007669"/>
    <property type="project" value="TreeGrafter"/>
</dbReference>
<keyword evidence="5" id="KW-0493">Microtubule</keyword>
<feature type="coiled-coil region" evidence="11">
    <location>
        <begin position="867"/>
        <end position="926"/>
    </location>
</feature>
<feature type="compositionally biased region" description="Acidic residues" evidence="12">
    <location>
        <begin position="663"/>
        <end position="677"/>
    </location>
</feature>
<feature type="domain" description="Centromere protein J C-terminal" evidence="13">
    <location>
        <begin position="1126"/>
        <end position="1155"/>
    </location>
</feature>
<feature type="domain" description="Centromere protein J C-terminal" evidence="13">
    <location>
        <begin position="1051"/>
        <end position="1079"/>
    </location>
</feature>
<dbReference type="OMA" id="EENSCKH"/>
<dbReference type="GO" id="GO:1902117">
    <property type="term" value="P:positive regulation of organelle assembly"/>
    <property type="evidence" value="ECO:0007669"/>
    <property type="project" value="UniProtKB-ARBA"/>
</dbReference>
<dbReference type="Pfam" id="PF25779">
    <property type="entry name" value="Tubulin-bind_CPAP"/>
    <property type="match status" value="1"/>
</dbReference>
<feature type="compositionally biased region" description="Basic and acidic residues" evidence="12">
    <location>
        <begin position="753"/>
        <end position="772"/>
    </location>
</feature>
<evidence type="ECO:0000256" key="3">
    <source>
        <dbReference type="ARBA" id="ARBA00022490"/>
    </source>
</evidence>
<dbReference type="Pfam" id="PF07202">
    <property type="entry name" value="Tcp10_C"/>
    <property type="match status" value="4"/>
</dbReference>
<evidence type="ECO:0000256" key="6">
    <source>
        <dbReference type="ARBA" id="ARBA00023212"/>
    </source>
</evidence>
<evidence type="ECO:0000313" key="16">
    <source>
        <dbReference type="Proteomes" id="UP000694545"/>
    </source>
</evidence>
<organism evidence="15 16">
    <name type="scientific">Varanus komodoensis</name>
    <name type="common">Komodo dragon</name>
    <dbReference type="NCBI Taxonomy" id="61221"/>
    <lineage>
        <taxon>Eukaryota</taxon>
        <taxon>Metazoa</taxon>
        <taxon>Chordata</taxon>
        <taxon>Craniata</taxon>
        <taxon>Vertebrata</taxon>
        <taxon>Euteleostomi</taxon>
        <taxon>Lepidosauria</taxon>
        <taxon>Squamata</taxon>
        <taxon>Bifurcata</taxon>
        <taxon>Unidentata</taxon>
        <taxon>Episquamata</taxon>
        <taxon>Toxicofera</taxon>
        <taxon>Anguimorpha</taxon>
        <taxon>Paleoanguimorpha</taxon>
        <taxon>Varanoidea</taxon>
        <taxon>Varanidae</taxon>
        <taxon>Varanus</taxon>
    </lineage>
</organism>
<evidence type="ECO:0000259" key="14">
    <source>
        <dbReference type="Pfam" id="PF25779"/>
    </source>
</evidence>
<dbReference type="FunFam" id="2.60.450.20:FF:000001">
    <property type="entry name" value="Centromere protein J"/>
    <property type="match status" value="1"/>
</dbReference>
<evidence type="ECO:0000256" key="11">
    <source>
        <dbReference type="SAM" id="Coils"/>
    </source>
</evidence>
<evidence type="ECO:0000256" key="9">
    <source>
        <dbReference type="ARBA" id="ARBA00081769"/>
    </source>
</evidence>
<keyword evidence="6" id="KW-0206">Cytoskeleton</keyword>
<dbReference type="InterPro" id="IPR058029">
    <property type="entry name" value="Tubulin-bd_CENPJ"/>
</dbReference>
<dbReference type="GO" id="GO:0061511">
    <property type="term" value="P:centriole elongation"/>
    <property type="evidence" value="ECO:0007669"/>
    <property type="project" value="TreeGrafter"/>
</dbReference>
<dbReference type="GO" id="GO:0060271">
    <property type="term" value="P:cilium assembly"/>
    <property type="evidence" value="ECO:0007669"/>
    <property type="project" value="TreeGrafter"/>
</dbReference>
<comment type="similarity">
    <text evidence="2">Belongs to the TCP10 family.</text>
</comment>
<dbReference type="Gene3D" id="2.60.450.20">
    <property type="match status" value="1"/>
</dbReference>
<evidence type="ECO:0000256" key="5">
    <source>
        <dbReference type="ARBA" id="ARBA00022701"/>
    </source>
</evidence>
<accession>A0A8D2KV29</accession>
<dbReference type="GO" id="GO:0005813">
    <property type="term" value="C:centrosome"/>
    <property type="evidence" value="ECO:0007669"/>
    <property type="project" value="TreeGrafter"/>
</dbReference>
<evidence type="ECO:0000313" key="15">
    <source>
        <dbReference type="Ensembl" id="ENSVKKP00000010271.1"/>
    </source>
</evidence>
<keyword evidence="4" id="KW-0597">Phosphoprotein</keyword>
<feature type="coiled-coil region" evidence="11">
    <location>
        <begin position="781"/>
        <end position="843"/>
    </location>
</feature>
<comment type="subunit">
    <text evidence="7">Forms homodimers. Associates with microtubules plus ends; binds to beta-tubulin subunits exposed on microtubule outer surface at its distal tip; also associates with microtubule lattice. Associated with the gamma-tubulin complex. Interacts with the head domain of EPB41. Interacts with LYST. Interacts with CEP152 (via C-terminus). Interacts with STIL. Forms a complex with STIL and SASS6.</text>
</comment>
<evidence type="ECO:0000256" key="7">
    <source>
        <dbReference type="ARBA" id="ARBA00064598"/>
    </source>
</evidence>
<name>A0A8D2KV29_VARKO</name>
<evidence type="ECO:0000259" key="13">
    <source>
        <dbReference type="Pfam" id="PF07202"/>
    </source>
</evidence>
<evidence type="ECO:0000256" key="12">
    <source>
        <dbReference type="SAM" id="MobiDB-lite"/>
    </source>
</evidence>
<proteinExistence type="inferred from homology"/>
<feature type="region of interest" description="Disordered" evidence="12">
    <location>
        <begin position="753"/>
        <end position="777"/>
    </location>
</feature>